<reference evidence="2" key="1">
    <citation type="submission" date="2018-01" db="EMBL/GenBank/DDBJ databases">
        <title>Draft Genome Sequence of the Radioresistant Bacterium Deinococcus aerius TR0125, Isolated from the Higher Atmosphere above Japan.</title>
        <authorList>
            <person name="Satoh K."/>
            <person name="Arai H."/>
            <person name="Sanzen T."/>
            <person name="Kawaguchi Y."/>
            <person name="Hayashi H."/>
            <person name="Yokobori S."/>
            <person name="Yamagishi A."/>
            <person name="Oono Y."/>
            <person name="Narumi I."/>
        </authorList>
    </citation>
    <scope>NUCLEOTIDE SEQUENCE [LARGE SCALE GENOMIC DNA]</scope>
    <source>
        <strain evidence="2">TR0125</strain>
    </source>
</reference>
<dbReference type="Proteomes" id="UP000236569">
    <property type="component" value="Unassembled WGS sequence"/>
</dbReference>
<comment type="caution">
    <text evidence="1">The sequence shown here is derived from an EMBL/GenBank/DDBJ whole genome shotgun (WGS) entry which is preliminary data.</text>
</comment>
<dbReference type="AlphaFoldDB" id="A0A2I9D980"/>
<organism evidence="1 2">
    <name type="scientific">Deinococcus aerius</name>
    <dbReference type="NCBI Taxonomy" id="200253"/>
    <lineage>
        <taxon>Bacteria</taxon>
        <taxon>Thermotogati</taxon>
        <taxon>Deinococcota</taxon>
        <taxon>Deinococci</taxon>
        <taxon>Deinococcales</taxon>
        <taxon>Deinococcaceae</taxon>
        <taxon>Deinococcus</taxon>
    </lineage>
</organism>
<gene>
    <name evidence="1" type="ORF">DAERI_120133</name>
</gene>
<evidence type="ECO:0000313" key="2">
    <source>
        <dbReference type="Proteomes" id="UP000236569"/>
    </source>
</evidence>
<proteinExistence type="predicted"/>
<protein>
    <submittedName>
        <fullName evidence="1">Uncharacterized protein</fullName>
    </submittedName>
</protein>
<name>A0A2I9D980_9DEIO</name>
<keyword evidence="2" id="KW-1185">Reference proteome</keyword>
<accession>A0A2I9D980</accession>
<dbReference type="AntiFam" id="ANF00014">
    <property type="entry name" value="tRNA translation"/>
</dbReference>
<evidence type="ECO:0000313" key="1">
    <source>
        <dbReference type="EMBL" id="GBF07140.1"/>
    </source>
</evidence>
<sequence>MEAVWSGITDSNRGQKLGRLLCYHYTNPAMLRAKLCLVEATGFEPATPWSQTKCATGLRYASSTARAGRMIAKT</sequence>
<dbReference type="EMBL" id="BFAG01000012">
    <property type="protein sequence ID" value="GBF07140.1"/>
    <property type="molecule type" value="Genomic_DNA"/>
</dbReference>